<gene>
    <name evidence="6" type="primary">hsdS</name>
    <name evidence="6" type="ORF">Mkiyose1413_12190</name>
    <name evidence="5" type="ORF">SRL2020028_52850</name>
</gene>
<dbReference type="GO" id="GO:0009307">
    <property type="term" value="P:DNA restriction-modification system"/>
    <property type="evidence" value="ECO:0007669"/>
    <property type="project" value="UniProtKB-KW"/>
</dbReference>
<feature type="domain" description="Type I restriction modification DNA specificity" evidence="4">
    <location>
        <begin position="24"/>
        <end position="142"/>
    </location>
</feature>
<accession>A0A9P3Q440</accession>
<evidence type="ECO:0000259" key="4">
    <source>
        <dbReference type="Pfam" id="PF01420"/>
    </source>
</evidence>
<keyword evidence="2" id="KW-0680">Restriction system</keyword>
<protein>
    <submittedName>
        <fullName evidence="6">Type I restriction/modification system specificity determinant HsdS</fullName>
    </submittedName>
</protein>
<dbReference type="Gene3D" id="3.90.220.20">
    <property type="entry name" value="DNA methylase specificity domains"/>
    <property type="match status" value="1"/>
</dbReference>
<evidence type="ECO:0000256" key="1">
    <source>
        <dbReference type="ARBA" id="ARBA00010923"/>
    </source>
</evidence>
<keyword evidence="7" id="KW-1185">Reference proteome</keyword>
<dbReference type="InterPro" id="IPR000055">
    <property type="entry name" value="Restrct_endonuc_typeI_TRD"/>
</dbReference>
<sequence>MDGRLGHHLEFRVGQALPAMTADGCFPVYGANGVIGRTRESNARGPMIVVGRVGSCCGSVQYCPGDAWVSDNAMVCRAKNPAETRYWYYHLKSFELNRFRAGSGQPVLNHRVLGSVPISAADPAERQPIAGLLAALDDKIAVNCRVVESAEALMTTLAGRVAEYTTLANVAQRSSASIQPGKLADNVALYSFPAFDHDQRPIMLDANVIRSVKFLVEHPCVLFAKLNPGTPRIWNIPRPGAEPGLASSEFVVLRPIGVDTSVLWSALRQPEVSSVLARLAAGMTGSRQRIRPRELLDVRVRDVRCLDSGSAATITTLGAVCEQRRAESAALAAMRDRLLPLLISGAVRARDHFVATSAPDTGD</sequence>
<evidence type="ECO:0000313" key="6">
    <source>
        <dbReference type="EMBL" id="GLD29336.1"/>
    </source>
</evidence>
<dbReference type="GO" id="GO:0003677">
    <property type="term" value="F:DNA binding"/>
    <property type="evidence" value="ECO:0007669"/>
    <property type="project" value="UniProtKB-KW"/>
</dbReference>
<proteinExistence type="inferred from homology"/>
<dbReference type="RefSeq" id="WP_238305731.1">
    <property type="nucleotide sequence ID" value="NZ_BRXE01000112.1"/>
</dbReference>
<dbReference type="AlphaFoldDB" id="A0A9P3Q440"/>
<evidence type="ECO:0000313" key="5">
    <source>
        <dbReference type="EMBL" id="GLB86029.1"/>
    </source>
</evidence>
<dbReference type="EMBL" id="BRZI01000005">
    <property type="protein sequence ID" value="GLD29336.1"/>
    <property type="molecule type" value="Genomic_DNA"/>
</dbReference>
<dbReference type="SUPFAM" id="SSF116734">
    <property type="entry name" value="DNA methylase specificity domain"/>
    <property type="match status" value="2"/>
</dbReference>
<comment type="caution">
    <text evidence="6">The sequence shown here is derived from an EMBL/GenBank/DDBJ whole genome shotgun (WGS) entry which is preliminary data.</text>
</comment>
<comment type="similarity">
    <text evidence="1">Belongs to the type-I restriction system S methylase family.</text>
</comment>
<dbReference type="Proteomes" id="UP001165663">
    <property type="component" value="Unassembled WGS sequence"/>
</dbReference>
<dbReference type="Pfam" id="PF01420">
    <property type="entry name" value="Methylase_S"/>
    <property type="match status" value="1"/>
</dbReference>
<evidence type="ECO:0000256" key="3">
    <source>
        <dbReference type="ARBA" id="ARBA00023125"/>
    </source>
</evidence>
<organism evidence="6 7">
    <name type="scientific">Mycobacterium kiyosense</name>
    <dbReference type="NCBI Taxonomy" id="2871094"/>
    <lineage>
        <taxon>Bacteria</taxon>
        <taxon>Bacillati</taxon>
        <taxon>Actinomycetota</taxon>
        <taxon>Actinomycetes</taxon>
        <taxon>Mycobacteriales</taxon>
        <taxon>Mycobacteriaceae</taxon>
        <taxon>Mycobacterium</taxon>
    </lineage>
</organism>
<reference evidence="6" key="1">
    <citation type="submission" date="2022-08" db="EMBL/GenBank/DDBJ databases">
        <title>Mycobacterium kiyosense sp. nov., scotochromogenic slow-glowing species isolated from respiratory specimens.</title>
        <authorList>
            <person name="Fukano H."/>
            <person name="Kazumi Y."/>
            <person name="Sakagami N."/>
            <person name="Ato M."/>
            <person name="Mitarai S."/>
            <person name="Hoshino Y."/>
        </authorList>
    </citation>
    <scope>NUCLEOTIDE SEQUENCE</scope>
    <source>
        <strain evidence="6">1413</strain>
        <strain evidence="5">SRL2020-028</strain>
    </source>
</reference>
<evidence type="ECO:0000256" key="2">
    <source>
        <dbReference type="ARBA" id="ARBA00022747"/>
    </source>
</evidence>
<keyword evidence="3" id="KW-0238">DNA-binding</keyword>
<dbReference type="CDD" id="cd17266">
    <property type="entry name" value="RMtype1_S_Sau1132ORF3780P-TRD2-CR2_like"/>
    <property type="match status" value="1"/>
</dbReference>
<dbReference type="GeneID" id="83628985"/>
<name>A0A9P3Q440_9MYCO</name>
<dbReference type="EMBL" id="BRXE01000112">
    <property type="protein sequence ID" value="GLB86029.1"/>
    <property type="molecule type" value="Genomic_DNA"/>
</dbReference>
<evidence type="ECO:0000313" key="7">
    <source>
        <dbReference type="Proteomes" id="UP001064782"/>
    </source>
</evidence>
<dbReference type="InterPro" id="IPR044946">
    <property type="entry name" value="Restrct_endonuc_typeI_TRD_sf"/>
</dbReference>
<dbReference type="Proteomes" id="UP001064782">
    <property type="component" value="Unassembled WGS sequence"/>
</dbReference>